<dbReference type="Proteomes" id="UP000245626">
    <property type="component" value="Unassembled WGS sequence"/>
</dbReference>
<gene>
    <name evidence="1" type="ORF">IE53DRAFT_364539</name>
</gene>
<proteinExistence type="predicted"/>
<protein>
    <submittedName>
        <fullName evidence="1">Uncharacterized protein</fullName>
    </submittedName>
</protein>
<name>A0ACD0NP88_9BASI</name>
<evidence type="ECO:0000313" key="1">
    <source>
        <dbReference type="EMBL" id="PWN47623.1"/>
    </source>
</evidence>
<reference evidence="1 2" key="1">
    <citation type="journal article" date="2018" name="Mol. Biol. Evol.">
        <title>Broad Genomic Sampling Reveals a Smut Pathogenic Ancestry of the Fungal Clade Ustilaginomycotina.</title>
        <authorList>
            <person name="Kijpornyongpan T."/>
            <person name="Mondo S.J."/>
            <person name="Barry K."/>
            <person name="Sandor L."/>
            <person name="Lee J."/>
            <person name="Lipzen A."/>
            <person name="Pangilinan J."/>
            <person name="LaButti K."/>
            <person name="Hainaut M."/>
            <person name="Henrissat B."/>
            <person name="Grigoriev I.V."/>
            <person name="Spatafora J.W."/>
            <person name="Aime M.C."/>
        </authorList>
    </citation>
    <scope>NUCLEOTIDE SEQUENCE [LARGE SCALE GENOMIC DNA]</scope>
    <source>
        <strain evidence="1 2">SA 807</strain>
    </source>
</reference>
<evidence type="ECO:0000313" key="2">
    <source>
        <dbReference type="Proteomes" id="UP000245626"/>
    </source>
</evidence>
<organism evidence="1 2">
    <name type="scientific">Violaceomyces palustris</name>
    <dbReference type="NCBI Taxonomy" id="1673888"/>
    <lineage>
        <taxon>Eukaryota</taxon>
        <taxon>Fungi</taxon>
        <taxon>Dikarya</taxon>
        <taxon>Basidiomycota</taxon>
        <taxon>Ustilaginomycotina</taxon>
        <taxon>Ustilaginomycetes</taxon>
        <taxon>Violaceomycetales</taxon>
        <taxon>Violaceomycetaceae</taxon>
        <taxon>Violaceomyces</taxon>
    </lineage>
</organism>
<accession>A0ACD0NP88</accession>
<sequence>MRQQFDARLKKSSNCLRSAPDIKLKEAKIRQQSEVDEIVKGDFQSNGLTAQDLRRLGTSLLLCSNDPRRQPIAFRLFAIAYGGHLIGLDASQAPDSVKFAADSQSKGDSAWCDDDAGYSWAGMVLSNAAPPPPDGNGSMDKSTKEQVISRIIGLWKEAGSSGVGDAWFELGNLYLSEKHVPKDEDLAYEHFQEGAKLSHPPSHCALGVLHSLRANITNQSEKREHLEKSFHHFLQAAQKGDVQSMYNVGVSYLLQAPPEPRFPPSYVKQSSVSLRERHLEGWGVEPDDILARSWFEKAAARNFAPAIMNLAGMLVEGRGNPEAVFVEGTDGATPQKDGPYAGINLPGRPLTRIESLRLSMALYAKIVAMGSASSSIPGGSRGGLAAFGVDREGAEEMVKVARREMDRIEKMVENEEKLARAGP</sequence>
<keyword evidence="2" id="KW-1185">Reference proteome</keyword>
<dbReference type="EMBL" id="KZ820382">
    <property type="protein sequence ID" value="PWN47623.1"/>
    <property type="molecule type" value="Genomic_DNA"/>
</dbReference>